<feature type="domain" description="ATP-grasp" evidence="2">
    <location>
        <begin position="122"/>
        <end position="318"/>
    </location>
</feature>
<dbReference type="RefSeq" id="WP_307355637.1">
    <property type="nucleotide sequence ID" value="NZ_BAAACJ010000005.1"/>
</dbReference>
<reference evidence="3 4" key="1">
    <citation type="submission" date="2023-07" db="EMBL/GenBank/DDBJ databases">
        <title>Genomic Encyclopedia of Type Strains, Phase IV (KMG-IV): sequencing the most valuable type-strain genomes for metagenomic binning, comparative biology and taxonomic classification.</title>
        <authorList>
            <person name="Goeker M."/>
        </authorList>
    </citation>
    <scope>NUCLEOTIDE SEQUENCE [LARGE SCALE GENOMIC DNA]</scope>
    <source>
        <strain evidence="3 4">DSM 1400</strain>
    </source>
</reference>
<dbReference type="Pfam" id="PF15632">
    <property type="entry name" value="ATPgrasp_Ter"/>
    <property type="match status" value="1"/>
</dbReference>
<organism evidence="3 4">
    <name type="scientific">Hathewaya limosa</name>
    <name type="common">Clostridium limosum</name>
    <dbReference type="NCBI Taxonomy" id="1536"/>
    <lineage>
        <taxon>Bacteria</taxon>
        <taxon>Bacillati</taxon>
        <taxon>Bacillota</taxon>
        <taxon>Clostridia</taxon>
        <taxon>Eubacteriales</taxon>
        <taxon>Clostridiaceae</taxon>
        <taxon>Hathewaya</taxon>
    </lineage>
</organism>
<evidence type="ECO:0000256" key="1">
    <source>
        <dbReference type="PROSITE-ProRule" id="PRU00409"/>
    </source>
</evidence>
<accession>A0ABU0JTT0</accession>
<protein>
    <submittedName>
        <fullName evidence="3">D-aspartate ligase</fullName>
        <ecNumber evidence="3">6.3.1.12</ecNumber>
    </submittedName>
</protein>
<evidence type="ECO:0000313" key="4">
    <source>
        <dbReference type="Proteomes" id="UP001224418"/>
    </source>
</evidence>
<keyword evidence="4" id="KW-1185">Reference proteome</keyword>
<keyword evidence="3" id="KW-0436">Ligase</keyword>
<dbReference type="GO" id="GO:0034025">
    <property type="term" value="F:D-aspartate ligase activity"/>
    <property type="evidence" value="ECO:0007669"/>
    <property type="project" value="UniProtKB-EC"/>
</dbReference>
<name>A0ABU0JTT0_HATLI</name>
<dbReference type="EC" id="6.3.1.12" evidence="3"/>
<keyword evidence="1" id="KW-0067">ATP-binding</keyword>
<dbReference type="Gene3D" id="3.30.1490.20">
    <property type="entry name" value="ATP-grasp fold, A domain"/>
    <property type="match status" value="1"/>
</dbReference>
<evidence type="ECO:0000259" key="2">
    <source>
        <dbReference type="PROSITE" id="PS50975"/>
    </source>
</evidence>
<sequence length="396" mass="46741">MKFIPVIFGGYVNAYSIARTFYNEYKMKSVVCDSVQNICYYSNLCDQKMVSDPKVDEKSFIEQMIKLGQDFKEQKVKPIIITTKDEWLISLDRHRDQLEEYFIYSFPHWDVIEKLTIKKYLYAYCDEIGIMYPKTFICDRDNFKQSEIELKMPILIKPSEVVEFISLFPSEKRNIVFEDMGQLKQYLQEKFNKGYKGNFVLQEYIPGGIENLYTITTYSDKNSFNLKGVSIGHKLTQYPKEAGTITSGMICYEERLIEPTNKLLNLCSYYGITNVEYKYDHRDDSYKLIEVNPRPGMWNYSSYLSGVNLFKMMVDDLIYNRQLDYTEGKKDLLWTVIPVKEVLKDLDNKDKKKYVKKLIEQNQVIDPRKNSEDCFAFKFNICKNNLRSKVSKLIKG</sequence>
<dbReference type="EMBL" id="JAUSWN010000010">
    <property type="protein sequence ID" value="MDQ0479636.1"/>
    <property type="molecule type" value="Genomic_DNA"/>
</dbReference>
<gene>
    <name evidence="3" type="ORF">QOZ93_001377</name>
</gene>
<dbReference type="Gene3D" id="3.30.470.20">
    <property type="entry name" value="ATP-grasp fold, B domain"/>
    <property type="match status" value="1"/>
</dbReference>
<dbReference type="InterPro" id="IPR011761">
    <property type="entry name" value="ATP-grasp"/>
</dbReference>
<proteinExistence type="predicted"/>
<comment type="caution">
    <text evidence="3">The sequence shown here is derived from an EMBL/GenBank/DDBJ whole genome shotgun (WGS) entry which is preliminary data.</text>
</comment>
<keyword evidence="1" id="KW-0547">Nucleotide-binding</keyword>
<dbReference type="PROSITE" id="PS50975">
    <property type="entry name" value="ATP_GRASP"/>
    <property type="match status" value="1"/>
</dbReference>
<dbReference type="Gene3D" id="3.40.50.20">
    <property type="match status" value="1"/>
</dbReference>
<evidence type="ECO:0000313" key="3">
    <source>
        <dbReference type="EMBL" id="MDQ0479636.1"/>
    </source>
</evidence>
<dbReference type="InterPro" id="IPR013815">
    <property type="entry name" value="ATP_grasp_subdomain_1"/>
</dbReference>
<dbReference type="Proteomes" id="UP001224418">
    <property type="component" value="Unassembled WGS sequence"/>
</dbReference>
<dbReference type="SUPFAM" id="SSF56059">
    <property type="entry name" value="Glutathione synthetase ATP-binding domain-like"/>
    <property type="match status" value="1"/>
</dbReference>